<reference evidence="2 3" key="1">
    <citation type="submission" date="2020-01" db="EMBL/GenBank/DDBJ databases">
        <title>Insect and environment-associated Actinomycetes.</title>
        <authorList>
            <person name="Currrie C."/>
            <person name="Chevrette M."/>
            <person name="Carlson C."/>
            <person name="Stubbendieck R."/>
            <person name="Wendt-Pienkowski E."/>
        </authorList>
    </citation>
    <scope>NUCLEOTIDE SEQUENCE [LARGE SCALE GENOMIC DNA]</scope>
    <source>
        <strain evidence="2 3">SID10258</strain>
    </source>
</reference>
<protein>
    <submittedName>
        <fullName evidence="2">WYL domain-containing protein</fullName>
    </submittedName>
</protein>
<evidence type="ECO:0000259" key="1">
    <source>
        <dbReference type="Pfam" id="PF25583"/>
    </source>
</evidence>
<organism evidence="2 3">
    <name type="scientific">Actinomadura bangladeshensis</name>
    <dbReference type="NCBI Taxonomy" id="453573"/>
    <lineage>
        <taxon>Bacteria</taxon>
        <taxon>Bacillati</taxon>
        <taxon>Actinomycetota</taxon>
        <taxon>Actinomycetes</taxon>
        <taxon>Streptosporangiales</taxon>
        <taxon>Thermomonosporaceae</taxon>
        <taxon>Actinomadura</taxon>
    </lineage>
</organism>
<evidence type="ECO:0000313" key="2">
    <source>
        <dbReference type="EMBL" id="NEA28648.1"/>
    </source>
</evidence>
<feature type="domain" description="WCX" evidence="1">
    <location>
        <begin position="2"/>
        <end position="76"/>
    </location>
</feature>
<dbReference type="Proteomes" id="UP000475532">
    <property type="component" value="Unassembled WGS sequence"/>
</dbReference>
<sequence>AAVRLRRGAAQGPRRWARDVRPAEDTGWDGEWDEAVLTFRDADRFAPYLARFADDVVVLDPPDLREAVIQHLKAVLACTGGRPEEAGEAR</sequence>
<comment type="caution">
    <text evidence="2">The sequence shown here is derived from an EMBL/GenBank/DDBJ whole genome shotgun (WGS) entry which is preliminary data.</text>
</comment>
<feature type="non-terminal residue" evidence="2">
    <location>
        <position position="1"/>
    </location>
</feature>
<accession>A0A6L9QU73</accession>
<dbReference type="InterPro" id="IPR057727">
    <property type="entry name" value="WCX_dom"/>
</dbReference>
<dbReference type="Pfam" id="PF25583">
    <property type="entry name" value="WCX"/>
    <property type="match status" value="1"/>
</dbReference>
<dbReference type="EMBL" id="JAAGLI010001074">
    <property type="protein sequence ID" value="NEA28648.1"/>
    <property type="molecule type" value="Genomic_DNA"/>
</dbReference>
<gene>
    <name evidence="2" type="ORF">G3I70_40050</name>
</gene>
<dbReference type="RefSeq" id="WP_163063110.1">
    <property type="nucleotide sequence ID" value="NZ_JAAGLI010001074.1"/>
</dbReference>
<proteinExistence type="predicted"/>
<dbReference type="AlphaFoldDB" id="A0A6L9QU73"/>
<evidence type="ECO:0000313" key="3">
    <source>
        <dbReference type="Proteomes" id="UP000475532"/>
    </source>
</evidence>
<name>A0A6L9QU73_9ACTN</name>